<dbReference type="OMA" id="CIMFKRE"/>
<dbReference type="PANTHER" id="PTHR45023">
    <property type="match status" value="1"/>
</dbReference>
<reference evidence="3" key="2">
    <citation type="journal article" date="2018" name="Plant J.">
        <title>The Sorghum bicolor reference genome: improved assembly, gene annotations, a transcriptome atlas, and signatures of genome organization.</title>
        <authorList>
            <person name="McCormick R.F."/>
            <person name="Truong S.K."/>
            <person name="Sreedasyam A."/>
            <person name="Jenkins J."/>
            <person name="Shu S."/>
            <person name="Sims D."/>
            <person name="Kennedy M."/>
            <person name="Amirebrahimi M."/>
            <person name="Weers B.D."/>
            <person name="McKinley B."/>
            <person name="Mattison A."/>
            <person name="Morishige D.T."/>
            <person name="Grimwood J."/>
            <person name="Schmutz J."/>
            <person name="Mullet J.E."/>
        </authorList>
    </citation>
    <scope>NUCLEOTIDE SEQUENCE [LARGE SCALE GENOMIC DNA]</scope>
    <source>
        <strain evidence="3">cv. BTx623</strain>
    </source>
</reference>
<feature type="compositionally biased region" description="Basic and acidic residues" evidence="1">
    <location>
        <begin position="248"/>
        <end position="257"/>
    </location>
</feature>
<name>A0A1W0W7W3_SORBI</name>
<protein>
    <submittedName>
        <fullName evidence="2">Uncharacterized protein</fullName>
    </submittedName>
</protein>
<accession>A0A1W0W7W3</accession>
<sequence>MEPSEGSFGRLLAIDPRNPRADNTNFQHIPKFAPNTFNKTQFPTPPPPFNHSHYPQHSQPTYGMHNLNPFGGVGNLQHGMVVGAAGGASSHGSDSSTPQSQIREPEQDEEKEYSSASSPDEGRRAVRINYTEDDNLRLVSLWIKHSVDPIRGTDQSREAYWSKIAEAFNSGLAEGARRRSKGQLKSHWVRINAAVTKFNGVYGRMTYCSGESDDMLMDKAPITLEYVWKILRKEPKWFRSIPSMDCSEKNKRTKVDESGAYTSSSNQDTDEGETFKEVRPEGQKKAKARMRGKGKGKAIPESPLGLQPDEDMVLFHDAMLKRASALEKTAEASKEQVRMEKIKNYMQQFDKDTSNMSLAILKLHEQLLQNLAKELFPSPEN</sequence>
<feature type="compositionally biased region" description="Basic residues" evidence="1">
    <location>
        <begin position="285"/>
        <end position="296"/>
    </location>
</feature>
<proteinExistence type="predicted"/>
<dbReference type="STRING" id="4558.A0A1W0W7W3"/>
<dbReference type="InParanoid" id="A0A1W0W7W3"/>
<feature type="compositionally biased region" description="Basic and acidic residues" evidence="1">
    <location>
        <begin position="273"/>
        <end position="284"/>
    </location>
</feature>
<keyword evidence="3" id="KW-1185">Reference proteome</keyword>
<evidence type="ECO:0000313" key="2">
    <source>
        <dbReference type="EMBL" id="OQU90479.1"/>
    </source>
</evidence>
<organism evidence="2 3">
    <name type="scientific">Sorghum bicolor</name>
    <name type="common">Sorghum</name>
    <name type="synonym">Sorghum vulgare</name>
    <dbReference type="NCBI Taxonomy" id="4558"/>
    <lineage>
        <taxon>Eukaryota</taxon>
        <taxon>Viridiplantae</taxon>
        <taxon>Streptophyta</taxon>
        <taxon>Embryophyta</taxon>
        <taxon>Tracheophyta</taxon>
        <taxon>Spermatophyta</taxon>
        <taxon>Magnoliopsida</taxon>
        <taxon>Liliopsida</taxon>
        <taxon>Poales</taxon>
        <taxon>Poaceae</taxon>
        <taxon>PACMAD clade</taxon>
        <taxon>Panicoideae</taxon>
        <taxon>Andropogonodae</taxon>
        <taxon>Andropogoneae</taxon>
        <taxon>Sorghinae</taxon>
        <taxon>Sorghum</taxon>
    </lineage>
</organism>
<feature type="region of interest" description="Disordered" evidence="1">
    <location>
        <begin position="1"/>
        <end position="21"/>
    </location>
</feature>
<dbReference type="Proteomes" id="UP000000768">
    <property type="component" value="Chromosome 2"/>
</dbReference>
<feature type="region of interest" description="Disordered" evidence="1">
    <location>
        <begin position="83"/>
        <end position="125"/>
    </location>
</feature>
<feature type="compositionally biased region" description="Low complexity" evidence="1">
    <location>
        <begin position="87"/>
        <end position="96"/>
    </location>
</feature>
<gene>
    <name evidence="2" type="ORF">SORBI_3002G419350</name>
</gene>
<dbReference type="AlphaFoldDB" id="A0A1W0W7W3"/>
<dbReference type="Gramene" id="OQU90479">
    <property type="protein sequence ID" value="OQU90479"/>
    <property type="gene ID" value="SORBI_3002G419350"/>
</dbReference>
<evidence type="ECO:0000256" key="1">
    <source>
        <dbReference type="SAM" id="MobiDB-lite"/>
    </source>
</evidence>
<evidence type="ECO:0000313" key="3">
    <source>
        <dbReference type="Proteomes" id="UP000000768"/>
    </source>
</evidence>
<dbReference type="PANTHER" id="PTHR45023:SF15">
    <property type="entry name" value="OS07G0575233 PROTEIN"/>
    <property type="match status" value="1"/>
</dbReference>
<feature type="region of interest" description="Disordered" evidence="1">
    <location>
        <begin position="248"/>
        <end position="305"/>
    </location>
</feature>
<reference evidence="2 3" key="1">
    <citation type="journal article" date="2009" name="Nature">
        <title>The Sorghum bicolor genome and the diversification of grasses.</title>
        <authorList>
            <person name="Paterson A.H."/>
            <person name="Bowers J.E."/>
            <person name="Bruggmann R."/>
            <person name="Dubchak I."/>
            <person name="Grimwood J."/>
            <person name="Gundlach H."/>
            <person name="Haberer G."/>
            <person name="Hellsten U."/>
            <person name="Mitros T."/>
            <person name="Poliakov A."/>
            <person name="Schmutz J."/>
            <person name="Spannagl M."/>
            <person name="Tang H."/>
            <person name="Wang X."/>
            <person name="Wicker T."/>
            <person name="Bharti A.K."/>
            <person name="Chapman J."/>
            <person name="Feltus F.A."/>
            <person name="Gowik U."/>
            <person name="Grigoriev I.V."/>
            <person name="Lyons E."/>
            <person name="Maher C.A."/>
            <person name="Martis M."/>
            <person name="Narechania A."/>
            <person name="Otillar R.P."/>
            <person name="Penning B.W."/>
            <person name="Salamov A.A."/>
            <person name="Wang Y."/>
            <person name="Zhang L."/>
            <person name="Carpita N.C."/>
            <person name="Freeling M."/>
            <person name="Gingle A.R."/>
            <person name="Hash C.T."/>
            <person name="Keller B."/>
            <person name="Klein P."/>
            <person name="Kresovich S."/>
            <person name="McCann M.C."/>
            <person name="Ming R."/>
            <person name="Peterson D.G."/>
            <person name="Mehboob-ur-Rahman"/>
            <person name="Ware D."/>
            <person name="Westhoff P."/>
            <person name="Mayer K.F."/>
            <person name="Messing J."/>
            <person name="Rokhsar D.S."/>
        </authorList>
    </citation>
    <scope>NUCLEOTIDE SEQUENCE [LARGE SCALE GENOMIC DNA]</scope>
    <source>
        <strain evidence="3">cv. BTx623</strain>
    </source>
</reference>
<dbReference type="EMBL" id="CM000761">
    <property type="protein sequence ID" value="OQU90479.1"/>
    <property type="molecule type" value="Genomic_DNA"/>
</dbReference>